<dbReference type="Gene3D" id="1.10.10.10">
    <property type="entry name" value="Winged helix-like DNA-binding domain superfamily/Winged helix DNA-binding domain"/>
    <property type="match status" value="1"/>
</dbReference>
<dbReference type="InterPro" id="IPR011545">
    <property type="entry name" value="DEAD/DEAH_box_helicase_dom"/>
</dbReference>
<dbReference type="Gene3D" id="1.10.3380.10">
    <property type="entry name" value="Sec63 N-terminal domain-like domain"/>
    <property type="match status" value="1"/>
</dbReference>
<feature type="compositionally biased region" description="Low complexity" evidence="11">
    <location>
        <begin position="1149"/>
        <end position="1161"/>
    </location>
</feature>
<evidence type="ECO:0000256" key="11">
    <source>
        <dbReference type="SAM" id="MobiDB-lite"/>
    </source>
</evidence>
<dbReference type="InterPro" id="IPR052247">
    <property type="entry name" value="Meiotic_Crossover_Helicase"/>
</dbReference>
<name>A0A166E641_9AGAM</name>
<evidence type="ECO:0000256" key="10">
    <source>
        <dbReference type="ARBA" id="ARBA00048988"/>
    </source>
</evidence>
<feature type="region of interest" description="Disordered" evidence="11">
    <location>
        <begin position="1214"/>
        <end position="1250"/>
    </location>
</feature>
<dbReference type="PROSITE" id="PS51194">
    <property type="entry name" value="HELICASE_CTER"/>
    <property type="match status" value="1"/>
</dbReference>
<dbReference type="PROSITE" id="PS51192">
    <property type="entry name" value="HELICASE_ATP_BIND_1"/>
    <property type="match status" value="1"/>
</dbReference>
<evidence type="ECO:0000256" key="4">
    <source>
        <dbReference type="ARBA" id="ARBA00022806"/>
    </source>
</evidence>
<dbReference type="GO" id="GO:0005524">
    <property type="term" value="F:ATP binding"/>
    <property type="evidence" value="ECO:0007669"/>
    <property type="project" value="UniProtKB-KW"/>
</dbReference>
<keyword evidence="2" id="KW-0547">Nucleotide-binding</keyword>
<evidence type="ECO:0000256" key="7">
    <source>
        <dbReference type="ARBA" id="ARBA00023254"/>
    </source>
</evidence>
<dbReference type="InterPro" id="IPR004179">
    <property type="entry name" value="Sec63-dom"/>
</dbReference>
<evidence type="ECO:0000313" key="15">
    <source>
        <dbReference type="Proteomes" id="UP000076798"/>
    </source>
</evidence>
<feature type="region of interest" description="Disordered" evidence="11">
    <location>
        <begin position="1070"/>
        <end position="1197"/>
    </location>
</feature>
<keyword evidence="7" id="KW-0469">Meiosis</keyword>
<dbReference type="InterPro" id="IPR036388">
    <property type="entry name" value="WH-like_DNA-bd_sf"/>
</dbReference>
<evidence type="ECO:0000256" key="6">
    <source>
        <dbReference type="ARBA" id="ARBA00023235"/>
    </source>
</evidence>
<proteinExistence type="inferred from homology"/>
<evidence type="ECO:0000256" key="5">
    <source>
        <dbReference type="ARBA" id="ARBA00022840"/>
    </source>
</evidence>
<dbReference type="PANTHER" id="PTHR47835">
    <property type="entry name" value="HFM1, ATP DEPENDENT DNA HELICASE HOMOLOG"/>
    <property type="match status" value="1"/>
</dbReference>
<dbReference type="SMART" id="SM00973">
    <property type="entry name" value="Sec63"/>
    <property type="match status" value="1"/>
</dbReference>
<feature type="region of interest" description="Disordered" evidence="11">
    <location>
        <begin position="96"/>
        <end position="150"/>
    </location>
</feature>
<comment type="similarity">
    <text evidence="1">Belongs to the helicase family. SKI2 subfamily.</text>
</comment>
<sequence length="1342" mass="149099">MSYHQEEQYSPFWEPQIQQQPGDDAEYAYDSLDEEDYAVPAQQLDGDAYMPVTTSEFLSPPYDDEAHQFSAVTSPSRAGQGSQYYSYAESPAHFIPSHHTTGSHGYDVFERGDSTPSHPAAQYNSQSPQYLPQPSMDRRGMREHETSARSNTTAALDANANSYSTRLVPTSALPDIYRGLFKFGVFNAVQSQCFSQVMESDVNMVISAPTGSGKTVLFELAVIRLFAKLQGHASSCKCIYLAPTKALCSERYRDWSAKFEVLGITCCELTGDTVIDGRDPWGNAKNASIIISTPEKLDSLSRQWNDHVTILSQIKVFLVDEVHILNETRGSVLEVVISRMKARGSAIRFMLVSATVPNIEDIAAWIKGHSNENTVVKQFGEEYRSCKLTRFVKAYPKKNQNDFQFNRKLDFELYAAMEEHSERKPVLIFVATRKGVIGTADQLSKDFTKALEQRRNTPWQKPARIEATFQDKQLQDFATNGIGVHHAGLSMEDRRMTETLFLNRTLHVVVATSTLAMGVNLPAHTVVIKGTRIWQDTEWKEYSDLDVIQMMGRAGRPQFDKEGVVIIMCDSQSEYKYQRMKAGETVIESSLHMNLVEHLNSEIGLGTITDTASANLWLQDSFLYQRIQKNPSRYGLTGQAHDSWRQRLEALVTNSINKLRETELVQDLDGKDRFCLTEFGEIMSKYYLRHTTMTSILDLNPCASVRDILELLCGAEEFNTIRLRAGEKTVYNLIKDDDAIRFKIKKVEKPADKTFILIQAILGGVSLSNPIYKSPDSQPHLDAMTVFRHASRIVRVVGDVAIAKQNGAQLKHSMDLLRSLNAKAWEDRPIVLRQLDKLGEKSIKVLASHGITSIPILRAQNAVRLGNLLNRKRQFGEELLASANELPQYTVSVSEVSVATFGGTQPIAATLEVICGLEKQLVEPTKSKKNKRSLGMTTVLTLTSDYKWIDYRPPNILEIPSRFLLSLASTSLASLLLSISVQCVPLLRISFVSSQVQDDFGGLAVVHEYKPSVPPSEFPTLETRPLTALDWEMKELHQDPSMCAALFEPDEEVSRNTGPSANNLQTTVEVPSAASAQPPSRLPNGNVPCRDGIPTASSAWSKNIPERSTVKPTLSEEEPKQPRKTSGTICPTPRTLLGGEPKEPRKPTIRPTPRTTVGRGPALMRSPTSKMTRPRKANLASHSKDDVECSSSSEDIPSLGEVFDQASRNVSPSVLEKKVIPRKRRQGLQPSPVPSAKRQRGPDEAIDLSNRSSPVASTVPLFLSSPSPPLEDLELNHSKTIDAVLADPEIISGAHPHVSAPEDRSDTLLEDTPKAAACLDDNMGDLEDWLRSGAVEIVTEMD</sequence>
<dbReference type="InterPro" id="IPR027417">
    <property type="entry name" value="P-loop_NTPase"/>
</dbReference>
<feature type="region of interest" description="Disordered" evidence="11">
    <location>
        <begin position="1"/>
        <end position="24"/>
    </location>
</feature>
<dbReference type="Pfam" id="PF00271">
    <property type="entry name" value="Helicase_C"/>
    <property type="match status" value="1"/>
</dbReference>
<dbReference type="PANTHER" id="PTHR47835:SF3">
    <property type="entry name" value="HELICASE FOR MEIOSIS 1"/>
    <property type="match status" value="1"/>
</dbReference>
<evidence type="ECO:0000259" key="12">
    <source>
        <dbReference type="PROSITE" id="PS51192"/>
    </source>
</evidence>
<dbReference type="Pfam" id="PF23445">
    <property type="entry name" value="WHD_SNRNP200"/>
    <property type="match status" value="1"/>
</dbReference>
<dbReference type="SMART" id="SM00487">
    <property type="entry name" value="DEXDc"/>
    <property type="match status" value="1"/>
</dbReference>
<dbReference type="SMART" id="SM00490">
    <property type="entry name" value="HELICc"/>
    <property type="match status" value="1"/>
</dbReference>
<dbReference type="Gene3D" id="3.40.50.300">
    <property type="entry name" value="P-loop containing nucleotide triphosphate hydrolases"/>
    <property type="match status" value="2"/>
</dbReference>
<evidence type="ECO:0000259" key="13">
    <source>
        <dbReference type="PROSITE" id="PS51194"/>
    </source>
</evidence>
<comment type="catalytic activity">
    <reaction evidence="10">
        <text>ATP + H2O = ADP + phosphate + H(+)</text>
        <dbReference type="Rhea" id="RHEA:13065"/>
        <dbReference type="ChEBI" id="CHEBI:15377"/>
        <dbReference type="ChEBI" id="CHEBI:15378"/>
        <dbReference type="ChEBI" id="CHEBI:30616"/>
        <dbReference type="ChEBI" id="CHEBI:43474"/>
        <dbReference type="ChEBI" id="CHEBI:456216"/>
        <dbReference type="EC" id="5.6.2.4"/>
    </reaction>
</comment>
<dbReference type="EC" id="5.6.2.4" evidence="9"/>
<organism evidence="14 15">
    <name type="scientific">Sistotremastrum suecicum HHB10207 ss-3</name>
    <dbReference type="NCBI Taxonomy" id="1314776"/>
    <lineage>
        <taxon>Eukaryota</taxon>
        <taxon>Fungi</taxon>
        <taxon>Dikarya</taxon>
        <taxon>Basidiomycota</taxon>
        <taxon>Agaricomycotina</taxon>
        <taxon>Agaricomycetes</taxon>
        <taxon>Sistotremastrales</taxon>
        <taxon>Sistotremastraceae</taxon>
        <taxon>Sistotremastrum</taxon>
    </lineage>
</organism>
<gene>
    <name evidence="14" type="ORF">SISSUDRAFT_1128196</name>
</gene>
<dbReference type="Pfam" id="PF00270">
    <property type="entry name" value="DEAD"/>
    <property type="match status" value="1"/>
</dbReference>
<keyword evidence="15" id="KW-1185">Reference proteome</keyword>
<dbReference type="STRING" id="1314776.A0A166E641"/>
<feature type="domain" description="Helicase C-terminal" evidence="13">
    <location>
        <begin position="412"/>
        <end position="603"/>
    </location>
</feature>
<comment type="catalytic activity">
    <reaction evidence="8">
        <text>Couples ATP hydrolysis with the unwinding of duplex DNA by translocating in the 3'-5' direction.</text>
        <dbReference type="EC" id="5.6.2.4"/>
    </reaction>
</comment>
<feature type="compositionally biased region" description="Basic and acidic residues" evidence="11">
    <location>
        <begin position="136"/>
        <end position="147"/>
    </location>
</feature>
<dbReference type="SUPFAM" id="SSF46785">
    <property type="entry name" value="Winged helix' DNA-binding domain"/>
    <property type="match status" value="1"/>
</dbReference>
<evidence type="ECO:0000256" key="3">
    <source>
        <dbReference type="ARBA" id="ARBA00022801"/>
    </source>
</evidence>
<dbReference type="GO" id="GO:0003676">
    <property type="term" value="F:nucleic acid binding"/>
    <property type="evidence" value="ECO:0007669"/>
    <property type="project" value="InterPro"/>
</dbReference>
<dbReference type="InterPro" id="IPR014001">
    <property type="entry name" value="Helicase_ATP-bd"/>
</dbReference>
<keyword evidence="5" id="KW-0067">ATP-binding</keyword>
<evidence type="ECO:0000256" key="1">
    <source>
        <dbReference type="ARBA" id="ARBA00010140"/>
    </source>
</evidence>
<feature type="domain" description="Helicase ATP-binding" evidence="12">
    <location>
        <begin position="195"/>
        <end position="374"/>
    </location>
</feature>
<dbReference type="GO" id="GO:0043138">
    <property type="term" value="F:3'-5' DNA helicase activity"/>
    <property type="evidence" value="ECO:0007669"/>
    <property type="project" value="UniProtKB-EC"/>
</dbReference>
<evidence type="ECO:0000256" key="9">
    <source>
        <dbReference type="ARBA" id="ARBA00034808"/>
    </source>
</evidence>
<keyword evidence="6" id="KW-0413">Isomerase</keyword>
<dbReference type="Proteomes" id="UP000076798">
    <property type="component" value="Unassembled WGS sequence"/>
</dbReference>
<dbReference type="SUPFAM" id="SSF52540">
    <property type="entry name" value="P-loop containing nucleoside triphosphate hydrolases"/>
    <property type="match status" value="1"/>
</dbReference>
<keyword evidence="3 14" id="KW-0378">Hydrolase</keyword>
<evidence type="ECO:0000256" key="8">
    <source>
        <dbReference type="ARBA" id="ARBA00034617"/>
    </source>
</evidence>
<dbReference type="FunFam" id="1.10.10.10:FF:000012">
    <property type="entry name" value="U5 small nuclear ribonucleoprotein helicase"/>
    <property type="match status" value="1"/>
</dbReference>
<reference evidence="14 15" key="1">
    <citation type="journal article" date="2016" name="Mol. Biol. Evol.">
        <title>Comparative Genomics of Early-Diverging Mushroom-Forming Fungi Provides Insights into the Origins of Lignocellulose Decay Capabilities.</title>
        <authorList>
            <person name="Nagy L.G."/>
            <person name="Riley R."/>
            <person name="Tritt A."/>
            <person name="Adam C."/>
            <person name="Daum C."/>
            <person name="Floudas D."/>
            <person name="Sun H."/>
            <person name="Yadav J.S."/>
            <person name="Pangilinan J."/>
            <person name="Larsson K.H."/>
            <person name="Matsuura K."/>
            <person name="Barry K."/>
            <person name="Labutti K."/>
            <person name="Kuo R."/>
            <person name="Ohm R.A."/>
            <person name="Bhattacharya S.S."/>
            <person name="Shirouzu T."/>
            <person name="Yoshinaga Y."/>
            <person name="Martin F.M."/>
            <person name="Grigoriev I.V."/>
            <person name="Hibbett D.S."/>
        </authorList>
    </citation>
    <scope>NUCLEOTIDE SEQUENCE [LARGE SCALE GENOMIC DNA]</scope>
    <source>
        <strain evidence="14 15">HHB10207 ss-3</strain>
    </source>
</reference>
<dbReference type="InterPro" id="IPR036390">
    <property type="entry name" value="WH_DNA-bd_sf"/>
</dbReference>
<dbReference type="GO" id="GO:0051321">
    <property type="term" value="P:meiotic cell cycle"/>
    <property type="evidence" value="ECO:0007669"/>
    <property type="project" value="UniProtKB-KW"/>
</dbReference>
<evidence type="ECO:0000256" key="2">
    <source>
        <dbReference type="ARBA" id="ARBA00022741"/>
    </source>
</evidence>
<dbReference type="InterPro" id="IPR001650">
    <property type="entry name" value="Helicase_C-like"/>
</dbReference>
<dbReference type="OrthoDB" id="5575at2759"/>
<dbReference type="GO" id="GO:0016787">
    <property type="term" value="F:hydrolase activity"/>
    <property type="evidence" value="ECO:0007669"/>
    <property type="project" value="UniProtKB-KW"/>
</dbReference>
<dbReference type="Pfam" id="PF02889">
    <property type="entry name" value="Sec63"/>
    <property type="match status" value="1"/>
</dbReference>
<accession>A0A166E641</accession>
<dbReference type="CDD" id="cd18795">
    <property type="entry name" value="SF2_C_Ski2"/>
    <property type="match status" value="1"/>
</dbReference>
<keyword evidence="4" id="KW-0347">Helicase</keyword>
<dbReference type="InterPro" id="IPR057842">
    <property type="entry name" value="WH_MER3"/>
</dbReference>
<protein>
    <recommendedName>
        <fullName evidence="9">DNA 3'-5' helicase</fullName>
        <ecNumber evidence="9">5.6.2.4</ecNumber>
    </recommendedName>
</protein>
<dbReference type="EMBL" id="KV428049">
    <property type="protein sequence ID" value="KZT39244.1"/>
    <property type="molecule type" value="Genomic_DNA"/>
</dbReference>
<dbReference type="SUPFAM" id="SSF158702">
    <property type="entry name" value="Sec63 N-terminal domain-like"/>
    <property type="match status" value="1"/>
</dbReference>
<evidence type="ECO:0000313" key="14">
    <source>
        <dbReference type="EMBL" id="KZT39244.1"/>
    </source>
</evidence>
<feature type="compositionally biased region" description="Polar residues" evidence="11">
    <location>
        <begin position="114"/>
        <end position="132"/>
    </location>
</feature>